<accession>X1G194</accession>
<name>X1G194_9ZZZZ</name>
<dbReference type="AlphaFoldDB" id="X1G194"/>
<reference evidence="4" key="1">
    <citation type="journal article" date="2014" name="Front. Microbiol.">
        <title>High frequency of phylogenetically diverse reductive dehalogenase-homologous genes in deep subseafloor sedimentary metagenomes.</title>
        <authorList>
            <person name="Kawai M."/>
            <person name="Futagami T."/>
            <person name="Toyoda A."/>
            <person name="Takaki Y."/>
            <person name="Nishi S."/>
            <person name="Hori S."/>
            <person name="Arai W."/>
            <person name="Tsubouchi T."/>
            <person name="Morono Y."/>
            <person name="Uchiyama I."/>
            <person name="Ito T."/>
            <person name="Fujiyama A."/>
            <person name="Inagaki F."/>
            <person name="Takami H."/>
        </authorList>
    </citation>
    <scope>NUCLEOTIDE SEQUENCE</scope>
    <source>
        <strain evidence="4">Expedition CK06-06</strain>
    </source>
</reference>
<dbReference type="InterPro" id="IPR000184">
    <property type="entry name" value="Bac_surfAg_D15"/>
</dbReference>
<evidence type="ECO:0000259" key="3">
    <source>
        <dbReference type="Pfam" id="PF01103"/>
    </source>
</evidence>
<evidence type="ECO:0000256" key="2">
    <source>
        <dbReference type="ARBA" id="ARBA00023136"/>
    </source>
</evidence>
<dbReference type="Gene3D" id="2.40.160.50">
    <property type="entry name" value="membrane protein fhac: a member of the omp85/tpsb transporter family"/>
    <property type="match status" value="1"/>
</dbReference>
<dbReference type="EMBL" id="BARU01016711">
    <property type="protein sequence ID" value="GAH51676.1"/>
    <property type="molecule type" value="Genomic_DNA"/>
</dbReference>
<dbReference type="GO" id="GO:0019867">
    <property type="term" value="C:outer membrane"/>
    <property type="evidence" value="ECO:0007669"/>
    <property type="project" value="InterPro"/>
</dbReference>
<evidence type="ECO:0000256" key="1">
    <source>
        <dbReference type="ARBA" id="ARBA00004370"/>
    </source>
</evidence>
<evidence type="ECO:0000313" key="4">
    <source>
        <dbReference type="EMBL" id="GAH51676.1"/>
    </source>
</evidence>
<gene>
    <name evidence="4" type="ORF">S03H2_27765</name>
</gene>
<dbReference type="Pfam" id="PF01103">
    <property type="entry name" value="Omp85"/>
    <property type="match status" value="1"/>
</dbReference>
<comment type="subcellular location">
    <subcellularLocation>
        <location evidence="1">Membrane</location>
    </subcellularLocation>
</comment>
<organism evidence="4">
    <name type="scientific">marine sediment metagenome</name>
    <dbReference type="NCBI Taxonomy" id="412755"/>
    <lineage>
        <taxon>unclassified sequences</taxon>
        <taxon>metagenomes</taxon>
        <taxon>ecological metagenomes</taxon>
    </lineage>
</organism>
<feature type="domain" description="Bacterial surface antigen (D15)" evidence="3">
    <location>
        <begin position="44"/>
        <end position="293"/>
    </location>
</feature>
<proteinExistence type="predicted"/>
<feature type="non-terminal residue" evidence="4">
    <location>
        <position position="1"/>
    </location>
</feature>
<keyword evidence="2" id="KW-0472">Membrane</keyword>
<feature type="non-terminal residue" evidence="4">
    <location>
        <position position="305"/>
    </location>
</feature>
<sequence>PLVQAMEPGIADIEVRVRELGRGSFDFSAGFSQKEAARGGEPNTALSSSFQWWHSRIFNTSLRTGITLEGNLLLEQWWPPDFLAAWDFVSPWTLGSRLPSSVRIYSDYRTAPDIVWRRGVDLSLLPRRTQRHQPRGSIGWVKITATDPDSVAATTAAEQGFRFEYLFQGADNLLAPSRGTIFQVKYSLQRTYLPGQPFYRLLELDIRRYNTLFQSAVFAYRFKVGYLKTIPSGIKLRRYHLFDLGGSTSLRGWANPGSFSVEGGMAKWLVNAELRVPLFWRLGGQLFVDAGGLDAFLGEGDPGYD</sequence>
<protein>
    <recommendedName>
        <fullName evidence="3">Bacterial surface antigen (D15) domain-containing protein</fullName>
    </recommendedName>
</protein>
<comment type="caution">
    <text evidence="4">The sequence shown here is derived from an EMBL/GenBank/DDBJ whole genome shotgun (WGS) entry which is preliminary data.</text>
</comment>